<gene>
    <name evidence="1" type="ORF">O1611_g1196</name>
</gene>
<proteinExistence type="predicted"/>
<keyword evidence="2" id="KW-1185">Reference proteome</keyword>
<accession>A0ACC2JYZ1</accession>
<name>A0ACC2JYZ1_9PEZI</name>
<comment type="caution">
    <text evidence="1">The sequence shown here is derived from an EMBL/GenBank/DDBJ whole genome shotgun (WGS) entry which is preliminary data.</text>
</comment>
<organism evidence="1 2">
    <name type="scientific">Lasiodiplodia mahajangana</name>
    <dbReference type="NCBI Taxonomy" id="1108764"/>
    <lineage>
        <taxon>Eukaryota</taxon>
        <taxon>Fungi</taxon>
        <taxon>Dikarya</taxon>
        <taxon>Ascomycota</taxon>
        <taxon>Pezizomycotina</taxon>
        <taxon>Dothideomycetes</taxon>
        <taxon>Dothideomycetes incertae sedis</taxon>
        <taxon>Botryosphaeriales</taxon>
        <taxon>Botryosphaeriaceae</taxon>
        <taxon>Lasiodiplodia</taxon>
    </lineage>
</organism>
<evidence type="ECO:0000313" key="2">
    <source>
        <dbReference type="Proteomes" id="UP001153332"/>
    </source>
</evidence>
<evidence type="ECO:0000313" key="1">
    <source>
        <dbReference type="EMBL" id="KAJ8132428.1"/>
    </source>
</evidence>
<protein>
    <submittedName>
        <fullName evidence="1">Uncharacterized protein</fullName>
    </submittedName>
</protein>
<dbReference type="Proteomes" id="UP001153332">
    <property type="component" value="Unassembled WGS sequence"/>
</dbReference>
<dbReference type="EMBL" id="JAPUUL010000130">
    <property type="protein sequence ID" value="KAJ8132428.1"/>
    <property type="molecule type" value="Genomic_DNA"/>
</dbReference>
<reference evidence="1" key="1">
    <citation type="submission" date="2022-12" db="EMBL/GenBank/DDBJ databases">
        <title>Genome Sequence of Lasiodiplodia mahajangana.</title>
        <authorList>
            <person name="Buettner E."/>
        </authorList>
    </citation>
    <scope>NUCLEOTIDE SEQUENCE</scope>
    <source>
        <strain evidence="1">VT137</strain>
    </source>
</reference>
<sequence length="708" mass="78121">MALFLLFFLCLWALKLPSVVADITLLNGAQEALFADTSGDCLAAFNQSLACDASVQKLSYDLDRLEYTEHSLTTLCNPSCLSSLLSLDSAVASACGNYDIEFNGAFLSAVQVVDLFMYKYNMSCLADSQGSFCLIVEESWDVGSLNASGKATWPTFTNKTYPDFSNSPDGTPREDLDGNPIDEFDPSPAFDGYGLQLDLSGQDYYQDGISPDWMGHGWPDALEYDEYPLEIQCSECFLAQYRFGIESQWGEVYDEVSDQVWNNVRKNCNLDWDLVPAHNLSTWTTHIGTPILWSHSPTCDQTVVYSPASNSSYITANDLALENNVPTAALLALNQMNWNVVSPGNYCAPEPCQVAIVNETTSAQNFVALHPNISQTQFWAWNNYMDAKNLITGEVVCVGPPGGAYSPTMISPSTTSAPIPTPTGTVVPAPTQTVTGTTSQCYEWYVVMENDSCYSIDTKYGITLDYFRSLNTVPDKQPFPNLSFQVHPELQDFLVPPPDFMTLQFGGPGSSQSGAGRPPNPTFLATSAIVFDRPSGSARAGATAQSPRVLLVQRAPHDSMPLLWETPGGGCDNDDTSMLHACARELKEEAGLEAVSIGPLVRCPATTKKNPDSSWSAWAERMGSHFFLTRRGLLVSKYYFMVEAKQTDEVLLDPDEHVAYVWATEEEVRDERMKGEGEKEGMELTFTTKEQKRFVLEAFKQRNENLEK</sequence>